<keyword evidence="2" id="KW-0732">Signal</keyword>
<feature type="chain" id="PRO_5043725009" evidence="2">
    <location>
        <begin position="22"/>
        <end position="203"/>
    </location>
</feature>
<dbReference type="GO" id="GO:0005576">
    <property type="term" value="C:extracellular region"/>
    <property type="evidence" value="ECO:0007669"/>
    <property type="project" value="Ensembl"/>
</dbReference>
<protein>
    <submittedName>
        <fullName evidence="3">C-type lectin domain containing 11A</fullName>
    </submittedName>
</protein>
<feature type="compositionally biased region" description="Gly residues" evidence="1">
    <location>
        <begin position="190"/>
        <end position="203"/>
    </location>
</feature>
<dbReference type="AlphaFoldDB" id="A0A384BKX9"/>
<evidence type="ECO:0000313" key="3">
    <source>
        <dbReference type="Ensembl" id="ENSUMAP00000013673"/>
    </source>
</evidence>
<feature type="compositionally biased region" description="Acidic residues" evidence="1">
    <location>
        <begin position="77"/>
        <end position="90"/>
    </location>
</feature>
<organism evidence="3">
    <name type="scientific">Ursus maritimus</name>
    <name type="common">Polar bear</name>
    <name type="synonym">Thalarctos maritimus</name>
    <dbReference type="NCBI Taxonomy" id="29073"/>
    <lineage>
        <taxon>Eukaryota</taxon>
        <taxon>Metazoa</taxon>
        <taxon>Chordata</taxon>
        <taxon>Craniata</taxon>
        <taxon>Vertebrata</taxon>
        <taxon>Euteleostomi</taxon>
        <taxon>Mammalia</taxon>
        <taxon>Eutheria</taxon>
        <taxon>Laurasiatheria</taxon>
        <taxon>Carnivora</taxon>
        <taxon>Caniformia</taxon>
        <taxon>Ursidae</taxon>
        <taxon>Ursus</taxon>
    </lineage>
</organism>
<feature type="compositionally biased region" description="Basic and acidic residues" evidence="1">
    <location>
        <begin position="165"/>
        <end position="180"/>
    </location>
</feature>
<proteinExistence type="predicted"/>
<dbReference type="GO" id="GO:0008284">
    <property type="term" value="P:positive regulation of cell population proliferation"/>
    <property type="evidence" value="ECO:0007669"/>
    <property type="project" value="Ensembl"/>
</dbReference>
<dbReference type="OMA" id="ICANSRE"/>
<evidence type="ECO:0000256" key="2">
    <source>
        <dbReference type="SAM" id="SignalP"/>
    </source>
</evidence>
<dbReference type="GO" id="GO:0008083">
    <property type="term" value="F:growth factor activity"/>
    <property type="evidence" value="ECO:0007669"/>
    <property type="project" value="Ensembl"/>
</dbReference>
<sequence length="203" mass="21963">MQAAWLLGALVVPQLLGFSHGARGADREWEGVWGGAQEEEREREALMLKHLQEALGLPAGRGDENPEGTPEDKETWWTEEDGQGEEEEETTVTPSSSPSPSPTPEDTVTYILGRLAGLDAGLHQLHVRLHALDTRVVELTRGLRQLREAASDTRDAVQALQEAQSRAEREHGRLEGESAPRRAGKVGRSGSRGGLGGGGPRNI</sequence>
<evidence type="ECO:0000256" key="1">
    <source>
        <dbReference type="SAM" id="MobiDB-lite"/>
    </source>
</evidence>
<name>A0A384BKX9_URSMA</name>
<feature type="region of interest" description="Disordered" evidence="1">
    <location>
        <begin position="55"/>
        <end position="107"/>
    </location>
</feature>
<feature type="signal peptide" evidence="2">
    <location>
        <begin position="1"/>
        <end position="21"/>
    </location>
</feature>
<dbReference type="Ensembl" id="ENSUMAT00000016215.1">
    <property type="protein sequence ID" value="ENSUMAP00000013673.1"/>
    <property type="gene ID" value="ENSUMAG00000010066.1"/>
</dbReference>
<dbReference type="STRING" id="29073.ENSUMAP00000013673"/>
<accession>A0A384BKX9</accession>
<gene>
    <name evidence="3" type="primary">CLEC11A</name>
</gene>
<dbReference type="GeneTree" id="ENSGT00950000183186"/>
<feature type="region of interest" description="Disordered" evidence="1">
    <location>
        <begin position="161"/>
        <end position="203"/>
    </location>
</feature>
<reference evidence="3" key="1">
    <citation type="submission" date="2019-03" db="UniProtKB">
        <authorList>
            <consortium name="Ensembl"/>
        </authorList>
    </citation>
    <scope>IDENTIFICATION</scope>
</reference>